<proteinExistence type="predicted"/>
<dbReference type="PROSITE" id="PS51272">
    <property type="entry name" value="SLH"/>
    <property type="match status" value="2"/>
</dbReference>
<evidence type="ECO:0000256" key="2">
    <source>
        <dbReference type="SAM" id="SignalP"/>
    </source>
</evidence>
<feature type="domain" description="SLH" evidence="3">
    <location>
        <begin position="420"/>
        <end position="478"/>
    </location>
</feature>
<keyword evidence="1" id="KW-0677">Repeat</keyword>
<comment type="caution">
    <text evidence="4">The sequence shown here is derived from an EMBL/GenBank/DDBJ whole genome shotgun (WGS) entry which is preliminary data.</text>
</comment>
<keyword evidence="2" id="KW-0732">Signal</keyword>
<evidence type="ECO:0000256" key="1">
    <source>
        <dbReference type="ARBA" id="ARBA00022737"/>
    </source>
</evidence>
<feature type="domain" description="SLH" evidence="3">
    <location>
        <begin position="355"/>
        <end position="418"/>
    </location>
</feature>
<evidence type="ECO:0000313" key="4">
    <source>
        <dbReference type="EMBL" id="MBC8535942.1"/>
    </source>
</evidence>
<reference evidence="4" key="1">
    <citation type="submission" date="2020-08" db="EMBL/GenBank/DDBJ databases">
        <title>Genome public.</title>
        <authorList>
            <person name="Liu C."/>
            <person name="Sun Q."/>
        </authorList>
    </citation>
    <scope>NUCLEOTIDE SEQUENCE</scope>
    <source>
        <strain evidence="4">BX7</strain>
    </source>
</reference>
<evidence type="ECO:0000259" key="3">
    <source>
        <dbReference type="PROSITE" id="PS51272"/>
    </source>
</evidence>
<protein>
    <submittedName>
        <fullName evidence="4">S-layer homology domain-containing protein</fullName>
    </submittedName>
</protein>
<dbReference type="EMBL" id="JACRSP010000002">
    <property type="protein sequence ID" value="MBC8535942.1"/>
    <property type="molecule type" value="Genomic_DNA"/>
</dbReference>
<feature type="signal peptide" evidence="2">
    <location>
        <begin position="1"/>
        <end position="26"/>
    </location>
</feature>
<organism evidence="4 5">
    <name type="scientific">Feifania hominis</name>
    <dbReference type="NCBI Taxonomy" id="2763660"/>
    <lineage>
        <taxon>Bacteria</taxon>
        <taxon>Bacillati</taxon>
        <taxon>Bacillota</taxon>
        <taxon>Clostridia</taxon>
        <taxon>Eubacteriales</taxon>
        <taxon>Feifaniaceae</taxon>
        <taxon>Feifania</taxon>
    </lineage>
</organism>
<sequence>MRRMRKRAAAAMLAMALLLGAFSAAAGPAFASRITAADVPGAVEQLASSLGVRITDESGGALTVAHLRNFESAVDGYSAALFREMTDFYKKTYSLTFTVRYVADTGQEYDGLSELYPDKGVCRLSLVVGRGTDELTAAHEIAHFLTYPLLANSTALYGYPDPSDKALTAKLSPYNNGLLYEHNYYLSELGLSGSYELGAGDLIPKSVRDSWLSYQDEVWRRFGADQIFWDRYAQTNVIEDIATILGEVVANPVSSRTRLLSSTALRGKFDTIRELIGGLFASASKADVFTLLEREETPDAWAQPEVKKAIERGLFPEQMRHDYTEPISRADFCALLVPLFEKSLGKDLETHCKTLGLRLDKSPFADTDDLAVRMMAALGVVDGRGNGVFDPSGAITRQEAAKMLRQAASFLGAKSPTGTSRTYHDTGRFASWARVPIDYVTRAGIMNGISEDSFGPTETYSRQQAVVTVNRLFDYLLR</sequence>
<dbReference type="Proteomes" id="UP000620366">
    <property type="component" value="Unassembled WGS sequence"/>
</dbReference>
<gene>
    <name evidence="4" type="ORF">H8695_04465</name>
</gene>
<feature type="chain" id="PRO_5038955111" evidence="2">
    <location>
        <begin position="27"/>
        <end position="478"/>
    </location>
</feature>
<dbReference type="Pfam" id="PF00395">
    <property type="entry name" value="SLH"/>
    <property type="match status" value="2"/>
</dbReference>
<evidence type="ECO:0000313" key="5">
    <source>
        <dbReference type="Proteomes" id="UP000620366"/>
    </source>
</evidence>
<dbReference type="InterPro" id="IPR001119">
    <property type="entry name" value="SLH_dom"/>
</dbReference>
<accession>A0A926DDP2</accession>
<keyword evidence="5" id="KW-1185">Reference proteome</keyword>
<name>A0A926DDP2_9FIRM</name>
<dbReference type="AlphaFoldDB" id="A0A926DDP2"/>